<evidence type="ECO:0000256" key="5">
    <source>
        <dbReference type="ARBA" id="ARBA00022741"/>
    </source>
</evidence>
<evidence type="ECO:0000256" key="7">
    <source>
        <dbReference type="ARBA" id="ARBA00022970"/>
    </source>
</evidence>
<dbReference type="InterPro" id="IPR017871">
    <property type="entry name" value="ABC_transporter-like_CS"/>
</dbReference>
<evidence type="ECO:0000256" key="6">
    <source>
        <dbReference type="ARBA" id="ARBA00022840"/>
    </source>
</evidence>
<dbReference type="OrthoDB" id="9802264at2"/>
<keyword evidence="7" id="KW-0029">Amino-acid transport</keyword>
<dbReference type="GO" id="GO:0015424">
    <property type="term" value="F:ABC-type amino acid transporter activity"/>
    <property type="evidence" value="ECO:0007669"/>
    <property type="project" value="InterPro"/>
</dbReference>
<dbReference type="PROSITE" id="PS50893">
    <property type="entry name" value="ABC_TRANSPORTER_2"/>
    <property type="match status" value="1"/>
</dbReference>
<protein>
    <submittedName>
        <fullName evidence="10">Amino acid ABC transporter ATP-binding protein, PAAT family</fullName>
    </submittedName>
</protein>
<comment type="similarity">
    <text evidence="2">Belongs to the ABC transporter superfamily.</text>
</comment>
<keyword evidence="3" id="KW-0813">Transport</keyword>
<keyword evidence="6 10" id="KW-0067">ATP-binding</keyword>
<dbReference type="RefSeq" id="WP_073498888.1">
    <property type="nucleotide sequence ID" value="NZ_FRBI01000009.1"/>
</dbReference>
<evidence type="ECO:0000256" key="3">
    <source>
        <dbReference type="ARBA" id="ARBA00022448"/>
    </source>
</evidence>
<dbReference type="SMART" id="SM00382">
    <property type="entry name" value="AAA"/>
    <property type="match status" value="1"/>
</dbReference>
<evidence type="ECO:0000256" key="4">
    <source>
        <dbReference type="ARBA" id="ARBA00022475"/>
    </source>
</evidence>
<dbReference type="InterPro" id="IPR003593">
    <property type="entry name" value="AAA+_ATPase"/>
</dbReference>
<dbReference type="GO" id="GO:0016887">
    <property type="term" value="F:ATP hydrolysis activity"/>
    <property type="evidence" value="ECO:0007669"/>
    <property type="project" value="InterPro"/>
</dbReference>
<evidence type="ECO:0000256" key="2">
    <source>
        <dbReference type="ARBA" id="ARBA00005417"/>
    </source>
</evidence>
<dbReference type="GO" id="GO:0005886">
    <property type="term" value="C:plasma membrane"/>
    <property type="evidence" value="ECO:0007669"/>
    <property type="project" value="UniProtKB-SubCell"/>
</dbReference>
<dbReference type="Gene3D" id="3.40.50.300">
    <property type="entry name" value="P-loop containing nucleotide triphosphate hydrolases"/>
    <property type="match status" value="1"/>
</dbReference>
<dbReference type="InterPro" id="IPR027417">
    <property type="entry name" value="P-loop_NTPase"/>
</dbReference>
<dbReference type="PANTHER" id="PTHR43166:SF9">
    <property type="entry name" value="GLUTAMATE_ASPARTATE IMPORT ATP-BINDING PROTEIN GLTL"/>
    <property type="match status" value="1"/>
</dbReference>
<evidence type="ECO:0000313" key="10">
    <source>
        <dbReference type="EMBL" id="SHM25915.1"/>
    </source>
</evidence>
<dbReference type="GO" id="GO:0005524">
    <property type="term" value="F:ATP binding"/>
    <property type="evidence" value="ECO:0007669"/>
    <property type="project" value="UniProtKB-KW"/>
</dbReference>
<reference evidence="10 11" key="1">
    <citation type="submission" date="2016-11" db="EMBL/GenBank/DDBJ databases">
        <authorList>
            <person name="Jaros S."/>
            <person name="Januszkiewicz K."/>
            <person name="Wedrychowicz H."/>
        </authorList>
    </citation>
    <scope>NUCLEOTIDE SEQUENCE [LARGE SCALE GENOMIC DNA]</scope>
    <source>
        <strain evidence="10 11">CGMCC 4.2025</strain>
    </source>
</reference>
<gene>
    <name evidence="10" type="ORF">SAMN05216499_109224</name>
</gene>
<comment type="subcellular location">
    <subcellularLocation>
        <location evidence="1">Cell membrane</location>
        <topology evidence="1">Peripheral membrane protein</topology>
    </subcellularLocation>
</comment>
<keyword evidence="4" id="KW-1003">Cell membrane</keyword>
<evidence type="ECO:0000256" key="8">
    <source>
        <dbReference type="ARBA" id="ARBA00023136"/>
    </source>
</evidence>
<dbReference type="InterPro" id="IPR030679">
    <property type="entry name" value="ABC_ATPase_HisP-typ"/>
</dbReference>
<keyword evidence="11" id="KW-1185">Reference proteome</keyword>
<evidence type="ECO:0000313" key="11">
    <source>
        <dbReference type="Proteomes" id="UP000184111"/>
    </source>
</evidence>
<dbReference type="PANTHER" id="PTHR43166">
    <property type="entry name" value="AMINO ACID IMPORT ATP-BINDING PROTEIN"/>
    <property type="match status" value="1"/>
</dbReference>
<keyword evidence="5" id="KW-0547">Nucleotide-binding</keyword>
<proteinExistence type="inferred from homology"/>
<dbReference type="Pfam" id="PF00005">
    <property type="entry name" value="ABC_tran"/>
    <property type="match status" value="1"/>
</dbReference>
<name>A0A1M7HBP4_9ACTN</name>
<dbReference type="PIRSF" id="PIRSF039085">
    <property type="entry name" value="ABC_ATPase_HisP"/>
    <property type="match status" value="1"/>
</dbReference>
<dbReference type="InterPro" id="IPR050086">
    <property type="entry name" value="MetN_ABC_transporter-like"/>
</dbReference>
<evidence type="ECO:0000256" key="1">
    <source>
        <dbReference type="ARBA" id="ARBA00004202"/>
    </source>
</evidence>
<dbReference type="EMBL" id="FRBI01000009">
    <property type="protein sequence ID" value="SHM25915.1"/>
    <property type="molecule type" value="Genomic_DNA"/>
</dbReference>
<dbReference type="AlphaFoldDB" id="A0A1M7HBP4"/>
<organism evidence="10 11">
    <name type="scientific">Actinacidiphila paucisporea</name>
    <dbReference type="NCBI Taxonomy" id="310782"/>
    <lineage>
        <taxon>Bacteria</taxon>
        <taxon>Bacillati</taxon>
        <taxon>Actinomycetota</taxon>
        <taxon>Actinomycetes</taxon>
        <taxon>Kitasatosporales</taxon>
        <taxon>Streptomycetaceae</taxon>
        <taxon>Actinacidiphila</taxon>
    </lineage>
</organism>
<dbReference type="STRING" id="310782.SAMN05216499_109224"/>
<feature type="domain" description="ABC transporter" evidence="9">
    <location>
        <begin position="20"/>
        <end position="254"/>
    </location>
</feature>
<dbReference type="SUPFAM" id="SSF52540">
    <property type="entry name" value="P-loop containing nucleoside triphosphate hydrolases"/>
    <property type="match status" value="1"/>
</dbReference>
<dbReference type="PROSITE" id="PS00211">
    <property type="entry name" value="ABC_TRANSPORTER_1"/>
    <property type="match status" value="1"/>
</dbReference>
<dbReference type="InterPro" id="IPR003439">
    <property type="entry name" value="ABC_transporter-like_ATP-bd"/>
</dbReference>
<dbReference type="Proteomes" id="UP000184111">
    <property type="component" value="Unassembled WGS sequence"/>
</dbReference>
<evidence type="ECO:0000259" key="9">
    <source>
        <dbReference type="PROSITE" id="PS50893"/>
    </source>
</evidence>
<sequence length="263" mass="28458">MTADPPAKDAVPAPADPPVLCLESVRKTYGGSLVLRNITLDVPAHTVTALIGASGSGKSTLLRCVNLLEEVDDGAILLDGAEITDPRADQDAVRRRIGVVFQSYNLFPHMTVLDNITLSPRRVHKVPRAEAEERARELLGRLGLADRAGEYPDRLSGGQQQRVAILRAVATRPRLLLLDEVTAALDPELVGEVLAVVRDLKEQGMTMVIATHEMAFAREVADQVCFLDGGVVLERGTAAEVFGAPRESRTQDFLRRITAAGRL</sequence>
<accession>A0A1M7HBP4</accession>
<keyword evidence="8" id="KW-0472">Membrane</keyword>